<evidence type="ECO:0000313" key="5">
    <source>
        <dbReference type="EMBL" id="EOM77806.1"/>
    </source>
</evidence>
<keyword evidence="2" id="KW-0238">DNA-binding</keyword>
<keyword evidence="3" id="KW-0804">Transcription</keyword>
<dbReference type="PRINTS" id="PR00035">
    <property type="entry name" value="HTHGNTR"/>
</dbReference>
<dbReference type="CDD" id="cd07377">
    <property type="entry name" value="WHTH_GntR"/>
    <property type="match status" value="1"/>
</dbReference>
<evidence type="ECO:0000256" key="3">
    <source>
        <dbReference type="ARBA" id="ARBA00023163"/>
    </source>
</evidence>
<dbReference type="AlphaFoldDB" id="R7WR85"/>
<dbReference type="InterPro" id="IPR011711">
    <property type="entry name" value="GntR_C"/>
</dbReference>
<dbReference type="Pfam" id="PF00392">
    <property type="entry name" value="GntR"/>
    <property type="match status" value="1"/>
</dbReference>
<sequence length="220" mass="23776">MNDMIVQESLVSLAASSVEKMILTGVLTPGQRITEPGLAEQLGISRPPLREALRVLAGHGLLEQVPRRGYRVIDPSDEDLDEIFTLRHALESFAFDLVAAPGAGVADLGPVDGALGRMHDAARGGDAAEFAAANRAFHLEMVRAAGHSRLTDTYERLLTQMQIGMARDIQGEAETRGELTSAYERHAALLEALRTGDRERIRVAHHAHGSRPVTCSQLTA</sequence>
<protein>
    <submittedName>
        <fullName evidence="5">GntR family transcriptional regulator</fullName>
    </submittedName>
</protein>
<dbReference type="GO" id="GO:0003700">
    <property type="term" value="F:DNA-binding transcription factor activity"/>
    <property type="evidence" value="ECO:0007669"/>
    <property type="project" value="InterPro"/>
</dbReference>
<evidence type="ECO:0000313" key="6">
    <source>
        <dbReference type="Proteomes" id="UP000013525"/>
    </source>
</evidence>
<dbReference type="PATRIC" id="fig|1273125.3.peg.765"/>
<dbReference type="Proteomes" id="UP000013525">
    <property type="component" value="Unassembled WGS sequence"/>
</dbReference>
<organism evidence="5 6">
    <name type="scientific">Rhodococcus rhodnii LMG 5362</name>
    <dbReference type="NCBI Taxonomy" id="1273125"/>
    <lineage>
        <taxon>Bacteria</taxon>
        <taxon>Bacillati</taxon>
        <taxon>Actinomycetota</taxon>
        <taxon>Actinomycetes</taxon>
        <taxon>Mycobacteriales</taxon>
        <taxon>Nocardiaceae</taxon>
        <taxon>Rhodococcus</taxon>
    </lineage>
</organism>
<dbReference type="SUPFAM" id="SSF46785">
    <property type="entry name" value="Winged helix' DNA-binding domain"/>
    <property type="match status" value="1"/>
</dbReference>
<dbReference type="SMART" id="SM00345">
    <property type="entry name" value="HTH_GNTR"/>
    <property type="match status" value="1"/>
</dbReference>
<dbReference type="PROSITE" id="PS50949">
    <property type="entry name" value="HTH_GNTR"/>
    <property type="match status" value="1"/>
</dbReference>
<dbReference type="InterPro" id="IPR008920">
    <property type="entry name" value="TF_FadR/GntR_C"/>
</dbReference>
<evidence type="ECO:0000256" key="1">
    <source>
        <dbReference type="ARBA" id="ARBA00023015"/>
    </source>
</evidence>
<dbReference type="PANTHER" id="PTHR43537">
    <property type="entry name" value="TRANSCRIPTIONAL REGULATOR, GNTR FAMILY"/>
    <property type="match status" value="1"/>
</dbReference>
<proteinExistence type="predicted"/>
<keyword evidence="6" id="KW-1185">Reference proteome</keyword>
<dbReference type="Pfam" id="PF07729">
    <property type="entry name" value="FCD"/>
    <property type="match status" value="1"/>
</dbReference>
<gene>
    <name evidence="5" type="ORF">Rrhod_0792</name>
</gene>
<keyword evidence="1" id="KW-0805">Transcription regulation</keyword>
<dbReference type="Gene3D" id="1.10.10.10">
    <property type="entry name" value="Winged helix-like DNA-binding domain superfamily/Winged helix DNA-binding domain"/>
    <property type="match status" value="1"/>
</dbReference>
<dbReference type="eggNOG" id="COG1802">
    <property type="taxonomic scope" value="Bacteria"/>
</dbReference>
<dbReference type="Gene3D" id="1.20.120.530">
    <property type="entry name" value="GntR ligand-binding domain-like"/>
    <property type="match status" value="1"/>
</dbReference>
<dbReference type="SMART" id="SM00895">
    <property type="entry name" value="FCD"/>
    <property type="match status" value="1"/>
</dbReference>
<reference evidence="5 6" key="1">
    <citation type="journal article" date="2013" name="Genome Announc.">
        <title>Draft Genome Sequence of Rhodococcus rhodnii Strain LMG5362, a Symbiont of Rhodnius prolixus (Hemiptera, Reduviidae, Triatominae), the Principle Vector of Trypanosoma cruzi.</title>
        <authorList>
            <person name="Pachebat J.A."/>
            <person name="van Keulen G."/>
            <person name="Whitten M.M."/>
            <person name="Girdwood S."/>
            <person name="Del Sol R."/>
            <person name="Dyson P.J."/>
            <person name="Facey P.D."/>
        </authorList>
    </citation>
    <scope>NUCLEOTIDE SEQUENCE [LARGE SCALE GENOMIC DNA]</scope>
    <source>
        <strain evidence="5 6">LMG 5362</strain>
    </source>
</reference>
<comment type="caution">
    <text evidence="5">The sequence shown here is derived from an EMBL/GenBank/DDBJ whole genome shotgun (WGS) entry which is preliminary data.</text>
</comment>
<feature type="domain" description="HTH gntR-type" evidence="4">
    <location>
        <begin position="8"/>
        <end position="75"/>
    </location>
</feature>
<evidence type="ECO:0000259" key="4">
    <source>
        <dbReference type="PROSITE" id="PS50949"/>
    </source>
</evidence>
<evidence type="ECO:0000256" key="2">
    <source>
        <dbReference type="ARBA" id="ARBA00023125"/>
    </source>
</evidence>
<accession>R7WR85</accession>
<dbReference type="SUPFAM" id="SSF48008">
    <property type="entry name" value="GntR ligand-binding domain-like"/>
    <property type="match status" value="1"/>
</dbReference>
<dbReference type="InterPro" id="IPR036388">
    <property type="entry name" value="WH-like_DNA-bd_sf"/>
</dbReference>
<dbReference type="PANTHER" id="PTHR43537:SF24">
    <property type="entry name" value="GLUCONATE OPERON TRANSCRIPTIONAL REPRESSOR"/>
    <property type="match status" value="1"/>
</dbReference>
<dbReference type="InterPro" id="IPR000524">
    <property type="entry name" value="Tscrpt_reg_HTH_GntR"/>
</dbReference>
<dbReference type="GO" id="GO:0003677">
    <property type="term" value="F:DNA binding"/>
    <property type="evidence" value="ECO:0007669"/>
    <property type="project" value="UniProtKB-KW"/>
</dbReference>
<dbReference type="InterPro" id="IPR036390">
    <property type="entry name" value="WH_DNA-bd_sf"/>
</dbReference>
<name>R7WR85_9NOCA</name>
<dbReference type="EMBL" id="APMY01000024">
    <property type="protein sequence ID" value="EOM77806.1"/>
    <property type="molecule type" value="Genomic_DNA"/>
</dbReference>